<dbReference type="EMBL" id="JBHUDG010000020">
    <property type="protein sequence ID" value="MFD1630956.1"/>
    <property type="molecule type" value="Genomic_DNA"/>
</dbReference>
<dbReference type="Proteomes" id="UP001597118">
    <property type="component" value="Unassembled WGS sequence"/>
</dbReference>
<proteinExistence type="predicted"/>
<organism evidence="1 2">
    <name type="scientific">Pseudopedobacter beijingensis</name>
    <dbReference type="NCBI Taxonomy" id="1207056"/>
    <lineage>
        <taxon>Bacteria</taxon>
        <taxon>Pseudomonadati</taxon>
        <taxon>Bacteroidota</taxon>
        <taxon>Sphingobacteriia</taxon>
        <taxon>Sphingobacteriales</taxon>
        <taxon>Sphingobacteriaceae</taxon>
        <taxon>Pseudopedobacter</taxon>
    </lineage>
</organism>
<sequence length="189" mass="22699">MDSEYRNQIVQKRAQLQLRIRFDDFFKTYVEPFTEILDELLHAQIKYHIVSLRFVPSEFQSLFMEKFQNEPFAKYSLSRVETVMGEKVMESLIDVFPNKHSSRYFPDLSVVGSFADLISVLTELIHEHDVYICWIQYPFLLEIDFQDLVQKIKEESLDCWFEDAVVFPKDYSWVIVYHAVEDEWLFGKR</sequence>
<evidence type="ECO:0000313" key="2">
    <source>
        <dbReference type="Proteomes" id="UP001597118"/>
    </source>
</evidence>
<reference evidence="2" key="1">
    <citation type="journal article" date="2019" name="Int. J. Syst. Evol. Microbiol.">
        <title>The Global Catalogue of Microorganisms (GCM) 10K type strain sequencing project: providing services to taxonomists for standard genome sequencing and annotation.</title>
        <authorList>
            <consortium name="The Broad Institute Genomics Platform"/>
            <consortium name="The Broad Institute Genome Sequencing Center for Infectious Disease"/>
            <person name="Wu L."/>
            <person name="Ma J."/>
        </authorList>
    </citation>
    <scope>NUCLEOTIDE SEQUENCE [LARGE SCALE GENOMIC DNA]</scope>
    <source>
        <strain evidence="2">CCUG 53762</strain>
    </source>
</reference>
<dbReference type="RefSeq" id="WP_379663325.1">
    <property type="nucleotide sequence ID" value="NZ_JBHUDG010000020.1"/>
</dbReference>
<name>A0ABW4IDY2_9SPHI</name>
<protein>
    <submittedName>
        <fullName evidence="1">Uncharacterized protein</fullName>
    </submittedName>
</protein>
<accession>A0ABW4IDY2</accession>
<evidence type="ECO:0000313" key="1">
    <source>
        <dbReference type="EMBL" id="MFD1630956.1"/>
    </source>
</evidence>
<gene>
    <name evidence="1" type="ORF">ACFSAH_13795</name>
</gene>
<keyword evidence="2" id="KW-1185">Reference proteome</keyword>
<comment type="caution">
    <text evidence="1">The sequence shown here is derived from an EMBL/GenBank/DDBJ whole genome shotgun (WGS) entry which is preliminary data.</text>
</comment>